<reference evidence="2 3" key="1">
    <citation type="submission" date="2022-08" db="EMBL/GenBank/DDBJ databases">
        <title>Reclassification of Massilia species as members of the genera Telluria, Duganella, Pseudoduganella, Mokoshia gen. nov. and Zemynaea gen. nov. using orthogonal and non-orthogonal genome-based approaches.</title>
        <authorList>
            <person name="Bowman J.P."/>
        </authorList>
    </citation>
    <scope>NUCLEOTIDE SEQUENCE [LARGE SCALE GENOMIC DNA]</scope>
    <source>
        <strain evidence="2 3">LMG 28164</strain>
    </source>
</reference>
<evidence type="ECO:0000313" key="3">
    <source>
        <dbReference type="Proteomes" id="UP001205560"/>
    </source>
</evidence>
<dbReference type="Proteomes" id="UP001205560">
    <property type="component" value="Unassembled WGS sequence"/>
</dbReference>
<evidence type="ECO:0000313" key="2">
    <source>
        <dbReference type="EMBL" id="MCS0591631.1"/>
    </source>
</evidence>
<dbReference type="PANTHER" id="PTHR24305:SF166">
    <property type="entry name" value="CYTOCHROME P450 12A4, MITOCHONDRIAL-RELATED"/>
    <property type="match status" value="1"/>
</dbReference>
<comment type="caution">
    <text evidence="2">The sequence shown here is derived from an EMBL/GenBank/DDBJ whole genome shotgun (WGS) entry which is preliminary data.</text>
</comment>
<protein>
    <submittedName>
        <fullName evidence="2">Cytochrome P450</fullName>
    </submittedName>
</protein>
<sequence length="472" mass="52650">MTKRNDNLLLAAGVLGAFGVGLVTGKALVRSTPASDDALPQASLLDTIALGLDVFAPAVAKGAIIRRPKVVGLAERFALDRRAVQRMQKLRNKYGEGPLMLRLPIRKQAVVLAPAHVHRVLNESPDPFSPASTEKRAALSHFEPKGVLISQGEERTERRAYNEAVLDHRQAVHSLVDSFLPKVEEEVGRMLAIARRRGELDWDAFARGWYRLVRRVVFGESAADDQELNDLTVKLRRNANWAIFHPKDRQARERFFERIAGYLARAEPGSLAGMMAGMPTTPRTEPVQQVPQWLFAFDAAGMTTFRALALLATHPDQAARARKDMRSDPARQHLPFLRATVLEAVRLWPTTPMILRQSTRATHWDNGTMPADTGVLVYAPFFHRDDQRLPHADLFTPELWLKERSDKDWPLVPFSEGAAGCPGRNLVLLLASSMLAALLDGRAVELAPGRRLDPARLPGTLDNYTLRFKFTE</sequence>
<organism evidence="2 3">
    <name type="scientific">Massilia norwichensis</name>
    <dbReference type="NCBI Taxonomy" id="1442366"/>
    <lineage>
        <taxon>Bacteria</taxon>
        <taxon>Pseudomonadati</taxon>
        <taxon>Pseudomonadota</taxon>
        <taxon>Betaproteobacteria</taxon>
        <taxon>Burkholderiales</taxon>
        <taxon>Oxalobacteraceae</taxon>
        <taxon>Telluria group</taxon>
        <taxon>Massilia</taxon>
    </lineage>
</organism>
<dbReference type="RefSeq" id="WP_258847400.1">
    <property type="nucleotide sequence ID" value="NZ_JANUGX010000029.1"/>
</dbReference>
<comment type="similarity">
    <text evidence="1">Belongs to the cytochrome P450 family.</text>
</comment>
<dbReference type="InterPro" id="IPR036396">
    <property type="entry name" value="Cyt_P450_sf"/>
</dbReference>
<dbReference type="Gene3D" id="1.10.630.10">
    <property type="entry name" value="Cytochrome P450"/>
    <property type="match status" value="1"/>
</dbReference>
<evidence type="ECO:0000256" key="1">
    <source>
        <dbReference type="ARBA" id="ARBA00010617"/>
    </source>
</evidence>
<dbReference type="InterPro" id="IPR050121">
    <property type="entry name" value="Cytochrome_P450_monoxygenase"/>
</dbReference>
<proteinExistence type="inferred from homology"/>
<dbReference type="PANTHER" id="PTHR24305">
    <property type="entry name" value="CYTOCHROME P450"/>
    <property type="match status" value="1"/>
</dbReference>
<dbReference type="EMBL" id="JANUGX010000029">
    <property type="protein sequence ID" value="MCS0591631.1"/>
    <property type="molecule type" value="Genomic_DNA"/>
</dbReference>
<dbReference type="SUPFAM" id="SSF48264">
    <property type="entry name" value="Cytochrome P450"/>
    <property type="match status" value="1"/>
</dbReference>
<accession>A0ABT2ABN5</accession>
<dbReference type="Pfam" id="PF00067">
    <property type="entry name" value="p450"/>
    <property type="match status" value="1"/>
</dbReference>
<keyword evidence="3" id="KW-1185">Reference proteome</keyword>
<dbReference type="InterPro" id="IPR001128">
    <property type="entry name" value="Cyt_P450"/>
</dbReference>
<name>A0ABT2ABN5_9BURK</name>
<gene>
    <name evidence="2" type="ORF">NX782_20780</name>
</gene>